<accession>A0A7W3NSG0</accession>
<dbReference type="GeneID" id="93976296"/>
<dbReference type="InterPro" id="IPR021986">
    <property type="entry name" value="Spherulin4"/>
</dbReference>
<sequence length="286" mass="29977">MPHLTSTTGGATGASGTIGGATGASGTSGGATGATGTLWGATGASGSATGTAVRTALGVPGFAHPLVAPAQWATLARPGTPLDWVALDVAGGPGARPDPHCLAAADPLHHAGVRVLGRLDLAQGVRARADLLRDAHRYLDWYRVDGFLLDRCPLGRGELDGVRRVLADLRAITDTAHLVLGHGTHPHPGYAEHADQLVTFSGSWSDYRWSQVAEWTADHPPERFCHFVHGVPRGHLEEALRVARWQGAATIYFTDRTGGRGSGDPWEAMPGYWDEIVSRLGTGVSE</sequence>
<dbReference type="Proteomes" id="UP000577386">
    <property type="component" value="Unassembled WGS sequence"/>
</dbReference>
<name>A0A7W3NSG0_STRMR</name>
<organism evidence="1 2">
    <name type="scientific">Streptomyces murinus</name>
    <dbReference type="NCBI Taxonomy" id="33900"/>
    <lineage>
        <taxon>Bacteria</taxon>
        <taxon>Bacillati</taxon>
        <taxon>Actinomycetota</taxon>
        <taxon>Actinomycetes</taxon>
        <taxon>Kitasatosporales</taxon>
        <taxon>Streptomycetaceae</taxon>
        <taxon>Streptomyces</taxon>
    </lineage>
</organism>
<dbReference type="PANTHER" id="PTHR35040">
    <property type="match status" value="1"/>
</dbReference>
<reference evidence="1 2" key="1">
    <citation type="submission" date="2020-08" db="EMBL/GenBank/DDBJ databases">
        <title>Sequencing the genomes of 1000 actinobacteria strains.</title>
        <authorList>
            <person name="Klenk H.-P."/>
        </authorList>
    </citation>
    <scope>NUCLEOTIDE SEQUENCE [LARGE SCALE GENOMIC DNA]</scope>
    <source>
        <strain evidence="1 2">DSM 41827</strain>
    </source>
</reference>
<dbReference type="Pfam" id="PF12138">
    <property type="entry name" value="Spherulin4"/>
    <property type="match status" value="1"/>
</dbReference>
<protein>
    <recommendedName>
        <fullName evidence="3">Phage tail protein</fullName>
    </recommendedName>
</protein>
<evidence type="ECO:0000313" key="2">
    <source>
        <dbReference type="Proteomes" id="UP000577386"/>
    </source>
</evidence>
<dbReference type="AlphaFoldDB" id="A0A7W3NSG0"/>
<gene>
    <name evidence="1" type="ORF">HDA42_005010</name>
</gene>
<dbReference type="RefSeq" id="WP_260584347.1">
    <property type="nucleotide sequence ID" value="NZ_BAAAHW010000026.1"/>
</dbReference>
<evidence type="ECO:0000313" key="1">
    <source>
        <dbReference type="EMBL" id="MBA9055832.1"/>
    </source>
</evidence>
<dbReference type="PANTHER" id="PTHR35040:SF9">
    <property type="entry name" value="4-LIKE CELL SURFACE PROTEIN, PUTATIVE (AFU_ORTHOLOGUE AFUA_4G14080)-RELATED"/>
    <property type="match status" value="1"/>
</dbReference>
<evidence type="ECO:0008006" key="3">
    <source>
        <dbReference type="Google" id="ProtNLM"/>
    </source>
</evidence>
<dbReference type="EMBL" id="JACJIJ010000002">
    <property type="protein sequence ID" value="MBA9055832.1"/>
    <property type="molecule type" value="Genomic_DNA"/>
</dbReference>
<comment type="caution">
    <text evidence="1">The sequence shown here is derived from an EMBL/GenBank/DDBJ whole genome shotgun (WGS) entry which is preliminary data.</text>
</comment>
<proteinExistence type="predicted"/>
<keyword evidence="2" id="KW-1185">Reference proteome</keyword>